<dbReference type="SUPFAM" id="SSF53474">
    <property type="entry name" value="alpha/beta-Hydrolases"/>
    <property type="match status" value="1"/>
</dbReference>
<dbReference type="InterPro" id="IPR050805">
    <property type="entry name" value="ATG15_Lipase"/>
</dbReference>
<dbReference type="PANTHER" id="PTHR47175:SF2">
    <property type="entry name" value="LIPASE ATG15-RELATED"/>
    <property type="match status" value="1"/>
</dbReference>
<keyword evidence="11" id="KW-0735">Signal-anchor</keyword>
<proteinExistence type="inferred from homology"/>
<accession>A0AAD7UR09</accession>
<dbReference type="GO" id="GO:0032585">
    <property type="term" value="C:multivesicular body membrane"/>
    <property type="evidence" value="ECO:0007669"/>
    <property type="project" value="UniProtKB-SubCell"/>
</dbReference>
<keyword evidence="14" id="KW-0443">Lipid metabolism</keyword>
<evidence type="ECO:0000256" key="13">
    <source>
        <dbReference type="ARBA" id="ARBA00023006"/>
    </source>
</evidence>
<dbReference type="GO" id="GO:0046461">
    <property type="term" value="P:neutral lipid catabolic process"/>
    <property type="evidence" value="ECO:0007669"/>
    <property type="project" value="TreeGrafter"/>
</dbReference>
<keyword evidence="10" id="KW-0442">Lipid degradation</keyword>
<evidence type="ECO:0000313" key="23">
    <source>
        <dbReference type="Proteomes" id="UP001234581"/>
    </source>
</evidence>
<evidence type="ECO:0000256" key="8">
    <source>
        <dbReference type="ARBA" id="ARBA00022753"/>
    </source>
</evidence>
<comment type="caution">
    <text evidence="22">The sequence shown here is derived from an EMBL/GenBank/DDBJ whole genome shotgun (WGS) entry which is preliminary data.</text>
</comment>
<keyword evidence="12" id="KW-1133">Transmembrane helix</keyword>
<keyword evidence="7" id="KW-0812">Transmembrane</keyword>
<keyword evidence="15" id="KW-0472">Membrane</keyword>
<evidence type="ECO:0000256" key="2">
    <source>
        <dbReference type="ARBA" id="ARBA00004270"/>
    </source>
</evidence>
<protein>
    <recommendedName>
        <fullName evidence="6">triacylglycerol lipase</fullName>
        <ecNumber evidence="6">3.1.1.3</ecNumber>
    </recommendedName>
    <alternativeName>
        <fullName evidence="18">Autophagy-related protein 15</fullName>
    </alternativeName>
</protein>
<dbReference type="EC" id="3.1.1.3" evidence="6"/>
<evidence type="ECO:0000256" key="10">
    <source>
        <dbReference type="ARBA" id="ARBA00022963"/>
    </source>
</evidence>
<comment type="function">
    <text evidence="17">Lipase which is essential for lysis of subvacuolar cytoplasm to vacuole targeted bodies and intravacuolar autophagic bodies. Involved in the lysis of intravacuolar multivesicular body (MVB) vesicles. The intravacuolar membrane disintegration by ATG15 is critical to life span extension.</text>
</comment>
<evidence type="ECO:0000256" key="17">
    <source>
        <dbReference type="ARBA" id="ARBA00024663"/>
    </source>
</evidence>
<evidence type="ECO:0000313" key="22">
    <source>
        <dbReference type="EMBL" id="KAJ8651538.1"/>
    </source>
</evidence>
<evidence type="ECO:0000256" key="6">
    <source>
        <dbReference type="ARBA" id="ARBA00013279"/>
    </source>
</evidence>
<feature type="signal peptide" evidence="20">
    <location>
        <begin position="1"/>
        <end position="25"/>
    </location>
</feature>
<evidence type="ECO:0000256" key="18">
    <source>
        <dbReference type="ARBA" id="ARBA00029828"/>
    </source>
</evidence>
<dbReference type="Gene3D" id="3.40.50.1820">
    <property type="entry name" value="alpha/beta hydrolase"/>
    <property type="match status" value="1"/>
</dbReference>
<evidence type="ECO:0000256" key="15">
    <source>
        <dbReference type="ARBA" id="ARBA00023136"/>
    </source>
</evidence>
<feature type="region of interest" description="Disordered" evidence="19">
    <location>
        <begin position="453"/>
        <end position="480"/>
    </location>
</feature>
<dbReference type="PANTHER" id="PTHR47175">
    <property type="entry name" value="LIPASE ATG15-RELATED"/>
    <property type="match status" value="1"/>
</dbReference>
<evidence type="ECO:0000256" key="11">
    <source>
        <dbReference type="ARBA" id="ARBA00022968"/>
    </source>
</evidence>
<evidence type="ECO:0000256" key="19">
    <source>
        <dbReference type="SAM" id="MobiDB-lite"/>
    </source>
</evidence>
<comment type="catalytic activity">
    <reaction evidence="1">
        <text>a triacylglycerol + H2O = a diacylglycerol + a fatty acid + H(+)</text>
        <dbReference type="Rhea" id="RHEA:12044"/>
        <dbReference type="ChEBI" id="CHEBI:15377"/>
        <dbReference type="ChEBI" id="CHEBI:15378"/>
        <dbReference type="ChEBI" id="CHEBI:17855"/>
        <dbReference type="ChEBI" id="CHEBI:18035"/>
        <dbReference type="ChEBI" id="CHEBI:28868"/>
        <dbReference type="EC" id="3.1.1.3"/>
    </reaction>
</comment>
<dbReference type="GeneID" id="83220233"/>
<keyword evidence="9" id="KW-0378">Hydrolase</keyword>
<reference evidence="22 23" key="1">
    <citation type="submission" date="2023-03" db="EMBL/GenBank/DDBJ databases">
        <title>Genome sequence of Lichtheimia ornata CBS 291.66.</title>
        <authorList>
            <person name="Mohabir J.T."/>
            <person name="Shea T.P."/>
            <person name="Kurbessoian T."/>
            <person name="Berby B."/>
            <person name="Fontaine J."/>
            <person name="Livny J."/>
            <person name="Gnirke A."/>
            <person name="Stajich J.E."/>
            <person name="Cuomo C.A."/>
        </authorList>
    </citation>
    <scope>NUCLEOTIDE SEQUENCE [LARGE SCALE GENOMIC DNA]</scope>
    <source>
        <strain evidence="22">CBS 291.66</strain>
    </source>
</reference>
<sequence>MNRSIVSNLQLIFILCLCASPLCTTLPGEWRQLYTQTSNRQPEIVIVNKPLALSQQPAPLVTPYDVFQLQTIYHHASPSGPIPGLFRKLELSNQGDMLRNDPFMSQGYHVNVQRGAIYRPVSLEYLYDMYRYQQHHDDRAILTWTSMMDHGITFDYYLTQGMLPDVSHKSSVLALAMMARNAYHDKIDDRGDWYDLGAPWNLNESFGWESDGIRGHVFGNRDKSIFIISIKGSSSGKTRHNDSINEKLLFSCCCGNEDHNEQQPTCDCKMNENACDNRCLENHIKGSEFYYDMAMRIYKDISDRHPQSTIWLTGYSLGGAVASIVGQTFLVPIVSFGIPGDQFAARKLHLPHAPGLPLPVWHFGHTADPIFAGKCSNVDGGCGDYIAETQCHTGKVCEWDTVKDKGWDASLQHHQIEDMIEYLLKDEESSLPECKPENNECNDCGQWQYFDSRDQPAPHHSSTPTPSPTHTTSTPANPGPTICSWW</sequence>
<comment type="subcellular location">
    <subcellularLocation>
        <location evidence="3">Endosome</location>
        <location evidence="3">Multivesicular body membrane</location>
        <topology evidence="3">Single-pass type II membrane protein</topology>
    </subcellularLocation>
    <subcellularLocation>
        <location evidence="2">Prevacuolar compartment membrane</location>
        <topology evidence="2">Single-pass type II membrane protein</topology>
    </subcellularLocation>
</comment>
<dbReference type="GO" id="GO:0004620">
    <property type="term" value="F:phospholipase activity"/>
    <property type="evidence" value="ECO:0007669"/>
    <property type="project" value="TreeGrafter"/>
</dbReference>
<dbReference type="RefSeq" id="XP_058336452.1">
    <property type="nucleotide sequence ID" value="XM_058492785.1"/>
</dbReference>
<keyword evidence="20" id="KW-0732">Signal</keyword>
<dbReference type="GO" id="GO:0004806">
    <property type="term" value="F:triacylglycerol lipase activity"/>
    <property type="evidence" value="ECO:0007669"/>
    <property type="project" value="UniProtKB-EC"/>
</dbReference>
<organism evidence="22 23">
    <name type="scientific">Lichtheimia ornata</name>
    <dbReference type="NCBI Taxonomy" id="688661"/>
    <lineage>
        <taxon>Eukaryota</taxon>
        <taxon>Fungi</taxon>
        <taxon>Fungi incertae sedis</taxon>
        <taxon>Mucoromycota</taxon>
        <taxon>Mucoromycotina</taxon>
        <taxon>Mucoromycetes</taxon>
        <taxon>Mucorales</taxon>
        <taxon>Lichtheimiaceae</taxon>
        <taxon>Lichtheimia</taxon>
    </lineage>
</organism>
<feature type="chain" id="PRO_5042117482" description="triacylglycerol lipase" evidence="20">
    <location>
        <begin position="26"/>
        <end position="486"/>
    </location>
</feature>
<evidence type="ECO:0000256" key="5">
    <source>
        <dbReference type="ARBA" id="ARBA00011137"/>
    </source>
</evidence>
<gene>
    <name evidence="22" type="ORF">O0I10_012902</name>
</gene>
<dbReference type="GO" id="GO:0005775">
    <property type="term" value="C:vacuolar lumen"/>
    <property type="evidence" value="ECO:0007669"/>
    <property type="project" value="TreeGrafter"/>
</dbReference>
<dbReference type="AlphaFoldDB" id="A0AAD7UR09"/>
<dbReference type="Proteomes" id="UP001234581">
    <property type="component" value="Unassembled WGS sequence"/>
</dbReference>
<dbReference type="Pfam" id="PF01764">
    <property type="entry name" value="Lipase_3"/>
    <property type="match status" value="1"/>
</dbReference>
<dbReference type="EMBL" id="JARTCD010000173">
    <property type="protein sequence ID" value="KAJ8651538.1"/>
    <property type="molecule type" value="Genomic_DNA"/>
</dbReference>
<dbReference type="GO" id="GO:0034727">
    <property type="term" value="P:piecemeal microautophagy of the nucleus"/>
    <property type="evidence" value="ECO:0007669"/>
    <property type="project" value="TreeGrafter"/>
</dbReference>
<feature type="domain" description="Fungal lipase-type" evidence="21">
    <location>
        <begin position="288"/>
        <end position="326"/>
    </location>
</feature>
<comment type="similarity">
    <text evidence="4">Belongs to the AB hydrolase superfamily. Lipase family.</text>
</comment>
<keyword evidence="8" id="KW-0967">Endosome</keyword>
<evidence type="ECO:0000256" key="4">
    <source>
        <dbReference type="ARBA" id="ARBA00010701"/>
    </source>
</evidence>
<evidence type="ECO:0000256" key="14">
    <source>
        <dbReference type="ARBA" id="ARBA00023098"/>
    </source>
</evidence>
<keyword evidence="13" id="KW-0072">Autophagy</keyword>
<evidence type="ECO:0000256" key="3">
    <source>
        <dbReference type="ARBA" id="ARBA00004343"/>
    </source>
</evidence>
<evidence type="ECO:0000256" key="20">
    <source>
        <dbReference type="SAM" id="SignalP"/>
    </source>
</evidence>
<keyword evidence="16" id="KW-0325">Glycoprotein</keyword>
<evidence type="ECO:0000256" key="16">
    <source>
        <dbReference type="ARBA" id="ARBA00023180"/>
    </source>
</evidence>
<evidence type="ECO:0000256" key="7">
    <source>
        <dbReference type="ARBA" id="ARBA00022692"/>
    </source>
</evidence>
<name>A0AAD7UR09_9FUNG</name>
<dbReference type="GO" id="GO:0034496">
    <property type="term" value="P:multivesicular body membrane disassembly"/>
    <property type="evidence" value="ECO:0007669"/>
    <property type="project" value="TreeGrafter"/>
</dbReference>
<dbReference type="GO" id="GO:0006660">
    <property type="term" value="P:phosphatidylserine catabolic process"/>
    <property type="evidence" value="ECO:0007669"/>
    <property type="project" value="TreeGrafter"/>
</dbReference>
<dbReference type="InterPro" id="IPR029058">
    <property type="entry name" value="AB_hydrolase_fold"/>
</dbReference>
<feature type="compositionally biased region" description="Low complexity" evidence="19">
    <location>
        <begin position="458"/>
        <end position="476"/>
    </location>
</feature>
<evidence type="ECO:0000256" key="1">
    <source>
        <dbReference type="ARBA" id="ARBA00001024"/>
    </source>
</evidence>
<evidence type="ECO:0000256" key="12">
    <source>
        <dbReference type="ARBA" id="ARBA00022989"/>
    </source>
</evidence>
<evidence type="ECO:0000259" key="21">
    <source>
        <dbReference type="Pfam" id="PF01764"/>
    </source>
</evidence>
<comment type="subunit">
    <text evidence="5">Binds to both phosphatidylinositol (PI) and phosphatidylinositol 3,5-bisphosphate (PIP2).</text>
</comment>
<keyword evidence="23" id="KW-1185">Reference proteome</keyword>
<dbReference type="InterPro" id="IPR002921">
    <property type="entry name" value="Fungal_lipase-type"/>
</dbReference>
<evidence type="ECO:0000256" key="9">
    <source>
        <dbReference type="ARBA" id="ARBA00022801"/>
    </source>
</evidence>